<sequence length="90" mass="10428">MEIKIKKCLGEKLAVEDAIIVRDMVEKNIQEEVVLDFEGFKRIPSTFLCCLFTDLINKQGRDYIFNQVNVKNLSNYEDYTRVVKGTAYTA</sequence>
<gene>
    <name evidence="2" type="ORF">JK634_06235</name>
</gene>
<dbReference type="AlphaFoldDB" id="A0A937FFL6"/>
<feature type="domain" description="DUF4325" evidence="1">
    <location>
        <begin position="17"/>
        <end position="76"/>
    </location>
</feature>
<evidence type="ECO:0000313" key="2">
    <source>
        <dbReference type="EMBL" id="MBL4931397.1"/>
    </source>
</evidence>
<accession>A0A937FFL6</accession>
<organism evidence="2 3">
    <name type="scientific">Clostridium paridis</name>
    <dbReference type="NCBI Taxonomy" id="2803863"/>
    <lineage>
        <taxon>Bacteria</taxon>
        <taxon>Bacillati</taxon>
        <taxon>Bacillota</taxon>
        <taxon>Clostridia</taxon>
        <taxon>Eubacteriales</taxon>
        <taxon>Clostridiaceae</taxon>
        <taxon>Clostridium</taxon>
    </lineage>
</organism>
<dbReference type="RefSeq" id="WP_202766777.1">
    <property type="nucleotide sequence ID" value="NZ_JAESWA010000019.1"/>
</dbReference>
<reference evidence="2" key="1">
    <citation type="submission" date="2021-01" db="EMBL/GenBank/DDBJ databases">
        <title>Genome public.</title>
        <authorList>
            <person name="Liu C."/>
            <person name="Sun Q."/>
        </authorList>
    </citation>
    <scope>NUCLEOTIDE SEQUENCE</scope>
    <source>
        <strain evidence="2">YIM B02565</strain>
    </source>
</reference>
<comment type="caution">
    <text evidence="2">The sequence shown here is derived from an EMBL/GenBank/DDBJ whole genome shotgun (WGS) entry which is preliminary data.</text>
</comment>
<dbReference type="EMBL" id="JAESWA010000019">
    <property type="protein sequence ID" value="MBL4931397.1"/>
    <property type="molecule type" value="Genomic_DNA"/>
</dbReference>
<evidence type="ECO:0000259" key="1">
    <source>
        <dbReference type="Pfam" id="PF14213"/>
    </source>
</evidence>
<keyword evidence="3" id="KW-1185">Reference proteome</keyword>
<protein>
    <submittedName>
        <fullName evidence="2">STAS-like domain-containing protein</fullName>
    </submittedName>
</protein>
<proteinExistence type="predicted"/>
<dbReference type="Proteomes" id="UP000623681">
    <property type="component" value="Unassembled WGS sequence"/>
</dbReference>
<name>A0A937FFL6_9CLOT</name>
<evidence type="ECO:0000313" key="3">
    <source>
        <dbReference type="Proteomes" id="UP000623681"/>
    </source>
</evidence>
<dbReference type="InterPro" id="IPR025474">
    <property type="entry name" value="DUF4325"/>
</dbReference>
<dbReference type="Pfam" id="PF14213">
    <property type="entry name" value="DUF4325"/>
    <property type="match status" value="1"/>
</dbReference>